<dbReference type="InterPro" id="IPR049730">
    <property type="entry name" value="SNF2/RAD54-like_C"/>
</dbReference>
<keyword evidence="6" id="KW-0863">Zinc-finger</keyword>
<organism evidence="11 12">
    <name type="scientific">Glomus cerebriforme</name>
    <dbReference type="NCBI Taxonomy" id="658196"/>
    <lineage>
        <taxon>Eukaryota</taxon>
        <taxon>Fungi</taxon>
        <taxon>Fungi incertae sedis</taxon>
        <taxon>Mucoromycota</taxon>
        <taxon>Glomeromycotina</taxon>
        <taxon>Glomeromycetes</taxon>
        <taxon>Glomerales</taxon>
        <taxon>Glomeraceae</taxon>
        <taxon>Glomus</taxon>
    </lineage>
</organism>
<dbReference type="AlphaFoldDB" id="A0A397TF53"/>
<feature type="domain" description="Helicase ATP-binding" evidence="9">
    <location>
        <begin position="453"/>
        <end position="662"/>
    </location>
</feature>
<dbReference type="GO" id="GO:0005524">
    <property type="term" value="F:ATP binding"/>
    <property type="evidence" value="ECO:0007669"/>
    <property type="project" value="UniProtKB-KW"/>
</dbReference>
<dbReference type="Gene3D" id="3.40.50.300">
    <property type="entry name" value="P-loop containing nucleotide triphosphate hydrolases"/>
    <property type="match status" value="1"/>
</dbReference>
<dbReference type="PANTHER" id="PTHR45626:SF22">
    <property type="entry name" value="DNA REPAIR PROTEIN RAD5"/>
    <property type="match status" value="1"/>
</dbReference>
<feature type="region of interest" description="Disordered" evidence="7">
    <location>
        <begin position="100"/>
        <end position="121"/>
    </location>
</feature>
<protein>
    <submittedName>
        <fullName evidence="11">SNF2 family N-terminal domain-containing protein</fullName>
    </submittedName>
</protein>
<dbReference type="GO" id="GO:0006281">
    <property type="term" value="P:DNA repair"/>
    <property type="evidence" value="ECO:0007669"/>
    <property type="project" value="TreeGrafter"/>
</dbReference>
<dbReference type="PANTHER" id="PTHR45626">
    <property type="entry name" value="TRANSCRIPTION TERMINATION FACTOR 2-RELATED"/>
    <property type="match status" value="1"/>
</dbReference>
<dbReference type="EMBL" id="QKYT01000037">
    <property type="protein sequence ID" value="RIA96890.1"/>
    <property type="molecule type" value="Genomic_DNA"/>
</dbReference>
<dbReference type="InterPro" id="IPR014001">
    <property type="entry name" value="Helicase_ATP-bd"/>
</dbReference>
<dbReference type="InterPro" id="IPR000330">
    <property type="entry name" value="SNF2_N"/>
</dbReference>
<dbReference type="InterPro" id="IPR013083">
    <property type="entry name" value="Znf_RING/FYVE/PHD"/>
</dbReference>
<evidence type="ECO:0000256" key="5">
    <source>
        <dbReference type="ARBA" id="ARBA00022840"/>
    </source>
</evidence>
<dbReference type="PROSITE" id="PS51194">
    <property type="entry name" value="HELICASE_CTER"/>
    <property type="match status" value="1"/>
</dbReference>
<evidence type="ECO:0000256" key="2">
    <source>
        <dbReference type="ARBA" id="ARBA00022741"/>
    </source>
</evidence>
<dbReference type="InterPro" id="IPR038718">
    <property type="entry name" value="SNF2-like_sf"/>
</dbReference>
<dbReference type="GO" id="GO:0008094">
    <property type="term" value="F:ATP-dependent activity, acting on DNA"/>
    <property type="evidence" value="ECO:0007669"/>
    <property type="project" value="TreeGrafter"/>
</dbReference>
<dbReference type="GO" id="GO:0004386">
    <property type="term" value="F:helicase activity"/>
    <property type="evidence" value="ECO:0007669"/>
    <property type="project" value="UniProtKB-KW"/>
</dbReference>
<gene>
    <name evidence="11" type="ORF">C1645_334916</name>
</gene>
<dbReference type="CDD" id="cd18008">
    <property type="entry name" value="DEXDc_SHPRH-like"/>
    <property type="match status" value="1"/>
</dbReference>
<dbReference type="SUPFAM" id="SSF52540">
    <property type="entry name" value="P-loop containing nucleoside triphosphate hydrolases"/>
    <property type="match status" value="2"/>
</dbReference>
<comment type="similarity">
    <text evidence="1">Belongs to the SNF2/RAD54 helicase family.</text>
</comment>
<evidence type="ECO:0000256" key="6">
    <source>
        <dbReference type="PROSITE-ProRule" id="PRU00175"/>
    </source>
</evidence>
<evidence type="ECO:0000256" key="4">
    <source>
        <dbReference type="ARBA" id="ARBA00022806"/>
    </source>
</evidence>
<keyword evidence="6" id="KW-0479">Metal-binding</keyword>
<keyword evidence="2" id="KW-0547">Nucleotide-binding</keyword>
<dbReference type="Pfam" id="PF24975">
    <property type="entry name" value="UBA_Rad5"/>
    <property type="match status" value="1"/>
</dbReference>
<sequence>MSYDSYDFRNNFYSNAESSTSSSNSSFFDTFIVDDKSNSNFTSDYKLRELQSFIGSEVSLTDLKNLLNASSGDLQKAINSYYDNNMNKENLVMSTPTSLRRNANSTNYHSPDIEVPRKKSRKNVTRDWQRKYIGSIVVSGQSVIEGEQLINLKDKITFESQVYFQKPIRGRKRSKLQSCWQSTVLKFKSANGTQLGVINDNRISFMVSNLLDAGVCEFEGQILLIGNENSDERIEFNDEVFIEMKIYILYAAFSREPIFTISRENNRAISNGPGSVADHKANDRKNAILSMFEQCGMKARQSSVLTQEHKQAGTLDAEKIEEHFQNERWTGFNSASSIQQNFFPNNDEEGGPNMSDQQLNALYEKAQMADMNIPEAEPPAHTFLYNLRRYQKQALHWMLSKETLDPNQTTPTSLHPLWEEYEFPVQMEDMTEDSNSNKFFYFNPYTGELSLDFQKVDQCRGGILADEMGLGKTIEILSLIHSVKYPTIDPDQCDIVDLTDDKPSTSKIRRPVSLSTYEAYPAIKTTLIVCPMSLLSQWRDEVNNVSAQNTMSVEVYYGKRRNWDLKAIRARKVDLPDVLVTTYGVLMSEFSDEENKPATSPLFNVEFLRVVLDEAHSIKSRSTKTAKACYALRAERRWALTGTPIQNRLEDIFSLVHFLRHEPWSNFQFWKKYIQTPFEKKDLRALGVVQGVLEPLVLRRTKNMRDINGQPIIDLPSKDVEIEYLDFSPEEQDIYDSIYTHSKTKFNYFCQAGSILSHYAHIFQLLVRLRQVCDHPILAISKHAVVEDDDEEGINNSAFDEEGNLNIDRLIERFMTNYGERDHSANYQIEMLEKLKYGDDFSSRECPICYDNLVNGVLMPCMHSACRQCIMEYFQSQELLGKSGQCPVCRRGPITENDLLDISKRIDNNNEKITSDASSSANNNNTEFDDDDASLKLSAKLGALLRNLNNLRQENKMTEKCVIFSQFTSMLDLIGDVLTKENFSFVRLDGTQQQSDRERVLRDFKKPGIDIILISLRAGGVGLNLTAASRAFLMDPWWNSSIEDQAIDRVHRIGQKREVRVTRFIIRNSIEEKMLSIQKRKNAIACGLGMSKDELKAHRLEDLRELFS</sequence>
<dbReference type="CDD" id="cd18793">
    <property type="entry name" value="SF2_C_SNF"/>
    <property type="match status" value="1"/>
</dbReference>
<dbReference type="InterPro" id="IPR050628">
    <property type="entry name" value="SNF2_RAD54_helicase_TF"/>
</dbReference>
<dbReference type="Pfam" id="PF13920">
    <property type="entry name" value="zf-C3HC4_3"/>
    <property type="match status" value="1"/>
</dbReference>
<dbReference type="SMART" id="SM00490">
    <property type="entry name" value="HELICc"/>
    <property type="match status" value="1"/>
</dbReference>
<dbReference type="OrthoDB" id="448448at2759"/>
<evidence type="ECO:0000256" key="3">
    <source>
        <dbReference type="ARBA" id="ARBA00022801"/>
    </source>
</evidence>
<name>A0A397TF53_9GLOM</name>
<dbReference type="InterPro" id="IPR001650">
    <property type="entry name" value="Helicase_C-like"/>
</dbReference>
<keyword evidence="6" id="KW-0862">Zinc</keyword>
<reference evidence="11 12" key="1">
    <citation type="submission" date="2018-06" db="EMBL/GenBank/DDBJ databases">
        <title>Comparative genomics reveals the genomic features of Rhizophagus irregularis, R. cerebriforme, R. diaphanum and Gigaspora rosea, and their symbiotic lifestyle signature.</title>
        <authorList>
            <person name="Morin E."/>
            <person name="San Clemente H."/>
            <person name="Chen E.C.H."/>
            <person name="De La Providencia I."/>
            <person name="Hainaut M."/>
            <person name="Kuo A."/>
            <person name="Kohler A."/>
            <person name="Murat C."/>
            <person name="Tang N."/>
            <person name="Roy S."/>
            <person name="Loubradou J."/>
            <person name="Henrissat B."/>
            <person name="Grigoriev I.V."/>
            <person name="Corradi N."/>
            <person name="Roux C."/>
            <person name="Martin F.M."/>
        </authorList>
    </citation>
    <scope>NUCLEOTIDE SEQUENCE [LARGE SCALE GENOMIC DNA]</scope>
    <source>
        <strain evidence="11 12">DAOM 227022</strain>
    </source>
</reference>
<keyword evidence="5" id="KW-0067">ATP-binding</keyword>
<dbReference type="InterPro" id="IPR001841">
    <property type="entry name" value="Znf_RING"/>
</dbReference>
<dbReference type="STRING" id="658196.A0A397TF53"/>
<keyword evidence="4" id="KW-0347">Helicase</keyword>
<keyword evidence="3" id="KW-0378">Hydrolase</keyword>
<keyword evidence="12" id="KW-1185">Reference proteome</keyword>
<dbReference type="SUPFAM" id="SSF57850">
    <property type="entry name" value="RING/U-box"/>
    <property type="match status" value="1"/>
</dbReference>
<evidence type="ECO:0000259" key="8">
    <source>
        <dbReference type="PROSITE" id="PS50089"/>
    </source>
</evidence>
<comment type="caution">
    <text evidence="11">The sequence shown here is derived from an EMBL/GenBank/DDBJ whole genome shotgun (WGS) entry which is preliminary data.</text>
</comment>
<dbReference type="PROSITE" id="PS50089">
    <property type="entry name" value="ZF_RING_2"/>
    <property type="match status" value="1"/>
</dbReference>
<proteinExistence type="inferred from homology"/>
<evidence type="ECO:0000256" key="7">
    <source>
        <dbReference type="SAM" id="MobiDB-lite"/>
    </source>
</evidence>
<evidence type="ECO:0000313" key="11">
    <source>
        <dbReference type="EMBL" id="RIA96890.1"/>
    </source>
</evidence>
<dbReference type="PROSITE" id="PS51192">
    <property type="entry name" value="HELICASE_ATP_BIND_1"/>
    <property type="match status" value="1"/>
</dbReference>
<dbReference type="SMART" id="SM00487">
    <property type="entry name" value="DEXDc"/>
    <property type="match status" value="1"/>
</dbReference>
<evidence type="ECO:0000259" key="9">
    <source>
        <dbReference type="PROSITE" id="PS51192"/>
    </source>
</evidence>
<dbReference type="Pfam" id="PF00176">
    <property type="entry name" value="SNF2-rel_dom"/>
    <property type="match status" value="1"/>
</dbReference>
<feature type="domain" description="RING-type" evidence="8">
    <location>
        <begin position="846"/>
        <end position="890"/>
    </location>
</feature>
<dbReference type="Gene3D" id="3.30.40.10">
    <property type="entry name" value="Zinc/RING finger domain, C3HC4 (zinc finger)"/>
    <property type="match status" value="1"/>
</dbReference>
<feature type="compositionally biased region" description="Polar residues" evidence="7">
    <location>
        <begin position="100"/>
        <end position="109"/>
    </location>
</feature>
<evidence type="ECO:0000259" key="10">
    <source>
        <dbReference type="PROSITE" id="PS51194"/>
    </source>
</evidence>
<feature type="domain" description="Helicase C-terminal" evidence="10">
    <location>
        <begin position="950"/>
        <end position="1096"/>
    </location>
</feature>
<dbReference type="GO" id="GO:0008270">
    <property type="term" value="F:zinc ion binding"/>
    <property type="evidence" value="ECO:0007669"/>
    <property type="project" value="UniProtKB-KW"/>
</dbReference>
<dbReference type="GO" id="GO:0005634">
    <property type="term" value="C:nucleus"/>
    <property type="evidence" value="ECO:0007669"/>
    <property type="project" value="TreeGrafter"/>
</dbReference>
<dbReference type="SMART" id="SM00184">
    <property type="entry name" value="RING"/>
    <property type="match status" value="1"/>
</dbReference>
<dbReference type="Gene3D" id="3.40.50.10810">
    <property type="entry name" value="Tandem AAA-ATPase domain"/>
    <property type="match status" value="1"/>
</dbReference>
<dbReference type="GO" id="GO:0016787">
    <property type="term" value="F:hydrolase activity"/>
    <property type="evidence" value="ECO:0007669"/>
    <property type="project" value="UniProtKB-KW"/>
</dbReference>
<dbReference type="InterPro" id="IPR027417">
    <property type="entry name" value="P-loop_NTPase"/>
</dbReference>
<accession>A0A397TF53</accession>
<evidence type="ECO:0000256" key="1">
    <source>
        <dbReference type="ARBA" id="ARBA00007025"/>
    </source>
</evidence>
<dbReference type="Pfam" id="PF00271">
    <property type="entry name" value="Helicase_C"/>
    <property type="match status" value="1"/>
</dbReference>
<dbReference type="Proteomes" id="UP000265703">
    <property type="component" value="Unassembled WGS sequence"/>
</dbReference>
<evidence type="ECO:0000313" key="12">
    <source>
        <dbReference type="Proteomes" id="UP000265703"/>
    </source>
</evidence>